<gene>
    <name evidence="1" type="ORF">UFOVP1361_53</name>
</gene>
<protein>
    <submittedName>
        <fullName evidence="1">Uncharacterized protein</fullName>
    </submittedName>
</protein>
<name>A0A6J5S2X2_9CAUD</name>
<reference evidence="1" key="1">
    <citation type="submission" date="2020-05" db="EMBL/GenBank/DDBJ databases">
        <authorList>
            <person name="Chiriac C."/>
            <person name="Salcher M."/>
            <person name="Ghai R."/>
            <person name="Kavagutti S V."/>
        </authorList>
    </citation>
    <scope>NUCLEOTIDE SEQUENCE</scope>
</reference>
<organism evidence="1">
    <name type="scientific">uncultured Caudovirales phage</name>
    <dbReference type="NCBI Taxonomy" id="2100421"/>
    <lineage>
        <taxon>Viruses</taxon>
        <taxon>Duplodnaviria</taxon>
        <taxon>Heunggongvirae</taxon>
        <taxon>Uroviricota</taxon>
        <taxon>Caudoviricetes</taxon>
        <taxon>Peduoviridae</taxon>
        <taxon>Maltschvirus</taxon>
        <taxon>Maltschvirus maltsch</taxon>
    </lineage>
</organism>
<proteinExistence type="predicted"/>
<evidence type="ECO:0000313" key="1">
    <source>
        <dbReference type="EMBL" id="CAB4202089.1"/>
    </source>
</evidence>
<sequence length="107" mass="12377">MHENREIEIKDLLKCKYCNDAPACYVSHCFEFSSSKSYVKYIVCCKNVNAFNFECSCAKNYFSVVFSLDQIDDFNVDSKELERLAISELSKSWNNAQQRVDEDANTS</sequence>
<accession>A0A6J5S2X2</accession>
<dbReference type="EMBL" id="LR797308">
    <property type="protein sequence ID" value="CAB4202089.1"/>
    <property type="molecule type" value="Genomic_DNA"/>
</dbReference>